<organism evidence="2 3">
    <name type="scientific">Araneus ventricosus</name>
    <name type="common">Orbweaver spider</name>
    <name type="synonym">Epeira ventricosa</name>
    <dbReference type="NCBI Taxonomy" id="182803"/>
    <lineage>
        <taxon>Eukaryota</taxon>
        <taxon>Metazoa</taxon>
        <taxon>Ecdysozoa</taxon>
        <taxon>Arthropoda</taxon>
        <taxon>Chelicerata</taxon>
        <taxon>Arachnida</taxon>
        <taxon>Araneae</taxon>
        <taxon>Araneomorphae</taxon>
        <taxon>Entelegynae</taxon>
        <taxon>Araneoidea</taxon>
        <taxon>Araneidae</taxon>
        <taxon>Araneus</taxon>
    </lineage>
</organism>
<name>A0A4Y2KA81_ARAVE</name>
<gene>
    <name evidence="2" type="ORF">AVEN_163919_1</name>
</gene>
<dbReference type="EMBL" id="BGPR01004433">
    <property type="protein sequence ID" value="GBM99613.1"/>
    <property type="molecule type" value="Genomic_DNA"/>
</dbReference>
<protein>
    <submittedName>
        <fullName evidence="2">Uncharacterized protein</fullName>
    </submittedName>
</protein>
<accession>A0A4Y2KA81</accession>
<feature type="signal peptide" evidence="1">
    <location>
        <begin position="1"/>
        <end position="21"/>
    </location>
</feature>
<feature type="chain" id="PRO_5021200561" evidence="1">
    <location>
        <begin position="22"/>
        <end position="193"/>
    </location>
</feature>
<dbReference type="Proteomes" id="UP000499080">
    <property type="component" value="Unassembled WGS sequence"/>
</dbReference>
<dbReference type="AlphaFoldDB" id="A0A4Y2KA81"/>
<evidence type="ECO:0000313" key="2">
    <source>
        <dbReference type="EMBL" id="GBM99613.1"/>
    </source>
</evidence>
<keyword evidence="1" id="KW-0732">Signal</keyword>
<proteinExistence type="predicted"/>
<sequence length="193" mass="22001">MLNFSILLLLIFVNSPPCSFGSEQELGDGVHLPDTPEKIFEVVEEISKLKIHFPEIHEEIEKWNLLNGGRMPQLKGLDKLFKDITGKLSSAEEDSSTGKFKLLKENQGTFAAPDLHSLIKVYEKLIPFLKEKKLDFETTLQTLHRNKRSDRHREDSSTFEIPYFIAKVAKFRGSDVATVRHLILTPVKLSSQP</sequence>
<evidence type="ECO:0000313" key="3">
    <source>
        <dbReference type="Proteomes" id="UP000499080"/>
    </source>
</evidence>
<evidence type="ECO:0000256" key="1">
    <source>
        <dbReference type="SAM" id="SignalP"/>
    </source>
</evidence>
<keyword evidence="3" id="KW-1185">Reference proteome</keyword>
<reference evidence="2 3" key="1">
    <citation type="journal article" date="2019" name="Sci. Rep.">
        <title>Orb-weaving spider Araneus ventricosus genome elucidates the spidroin gene catalogue.</title>
        <authorList>
            <person name="Kono N."/>
            <person name="Nakamura H."/>
            <person name="Ohtoshi R."/>
            <person name="Moran D.A.P."/>
            <person name="Shinohara A."/>
            <person name="Yoshida Y."/>
            <person name="Fujiwara M."/>
            <person name="Mori M."/>
            <person name="Tomita M."/>
            <person name="Arakawa K."/>
        </authorList>
    </citation>
    <scope>NUCLEOTIDE SEQUENCE [LARGE SCALE GENOMIC DNA]</scope>
</reference>
<comment type="caution">
    <text evidence="2">The sequence shown here is derived from an EMBL/GenBank/DDBJ whole genome shotgun (WGS) entry which is preliminary data.</text>
</comment>